<dbReference type="InterPro" id="IPR009045">
    <property type="entry name" value="Zn_M74/Hedgehog-like"/>
</dbReference>
<dbReference type="GO" id="GO:0006508">
    <property type="term" value="P:proteolysis"/>
    <property type="evidence" value="ECO:0007669"/>
    <property type="project" value="InterPro"/>
</dbReference>
<name>A0A242NS28_9GAMM</name>
<accession>A0A242NS28</accession>
<dbReference type="PANTHER" id="PTHR34385">
    <property type="entry name" value="D-ALANYL-D-ALANINE CARBOXYPEPTIDASE"/>
    <property type="match status" value="1"/>
</dbReference>
<evidence type="ECO:0000259" key="2">
    <source>
        <dbReference type="Pfam" id="PF02557"/>
    </source>
</evidence>
<dbReference type="Proteomes" id="UP000194968">
    <property type="component" value="Unassembled WGS sequence"/>
</dbReference>
<dbReference type="InterPro" id="IPR052179">
    <property type="entry name" value="DD-CPase-like"/>
</dbReference>
<feature type="domain" description="D-alanyl-D-alanine carboxypeptidase-like core" evidence="2">
    <location>
        <begin position="66"/>
        <end position="200"/>
    </location>
</feature>
<keyword evidence="1" id="KW-0732">Signal</keyword>
<dbReference type="Gene3D" id="3.30.1380.10">
    <property type="match status" value="1"/>
</dbReference>
<dbReference type="EMBL" id="NASK01000103">
    <property type="protein sequence ID" value="OTQ48320.1"/>
    <property type="molecule type" value="Genomic_DNA"/>
</dbReference>
<gene>
    <name evidence="3" type="ORF">B6D06_10575</name>
</gene>
<feature type="signal peptide" evidence="1">
    <location>
        <begin position="1"/>
        <end position="29"/>
    </location>
</feature>
<evidence type="ECO:0000256" key="1">
    <source>
        <dbReference type="SAM" id="SignalP"/>
    </source>
</evidence>
<organism evidence="3 4">
    <name type="scientific">Gilliamella apis</name>
    <dbReference type="NCBI Taxonomy" id="1970738"/>
    <lineage>
        <taxon>Bacteria</taxon>
        <taxon>Pseudomonadati</taxon>
        <taxon>Pseudomonadota</taxon>
        <taxon>Gammaproteobacteria</taxon>
        <taxon>Orbales</taxon>
        <taxon>Orbaceae</taxon>
        <taxon>Gilliamella</taxon>
    </lineage>
</organism>
<feature type="chain" id="PRO_5013280894" description="D-alanyl-D-alanine carboxypeptidase-like core domain-containing protein" evidence="1">
    <location>
        <begin position="30"/>
        <end position="250"/>
    </location>
</feature>
<dbReference type="OrthoDB" id="9792074at2"/>
<protein>
    <recommendedName>
        <fullName evidence="2">D-alanyl-D-alanine carboxypeptidase-like core domain-containing protein</fullName>
    </recommendedName>
</protein>
<dbReference type="InterPro" id="IPR003709">
    <property type="entry name" value="VanY-like_core_dom"/>
</dbReference>
<comment type="caution">
    <text evidence="3">The sequence shown here is derived from an EMBL/GenBank/DDBJ whole genome shotgun (WGS) entry which is preliminary data.</text>
</comment>
<proteinExistence type="predicted"/>
<dbReference type="GO" id="GO:0008233">
    <property type="term" value="F:peptidase activity"/>
    <property type="evidence" value="ECO:0007669"/>
    <property type="project" value="InterPro"/>
</dbReference>
<dbReference type="Pfam" id="PF02557">
    <property type="entry name" value="VanY"/>
    <property type="match status" value="1"/>
</dbReference>
<sequence length="250" mass="29038">MMKKIITLKTVTHFSSTLTLLLCSTFAMAQSTPLNKLTGQFDEKKDSNYIALDSTILPVNKKGMYLQKEPTEQLIKAYNDFKKSYPNIPFIVVSATRNYTYQNGIWQRKWDALLPKLNNPQKIAEQILKLSSMPGTSRHHWGTDIDITSVSSEYFKNDKQGIILYKWLRENLPKYGFCQPFNEGRKGGYLPEEWHWSYKPIAKQYIAEYKAILDSNPQMIMQNLNFTGYDKITLESLVKEYVLTVNPDCY</sequence>
<evidence type="ECO:0000313" key="3">
    <source>
        <dbReference type="EMBL" id="OTQ48320.1"/>
    </source>
</evidence>
<reference evidence="3 4" key="1">
    <citation type="submission" date="2017-03" db="EMBL/GenBank/DDBJ databases">
        <title>Comparative genomics of honeybee gut symbionts reveal geographically distinct and subgroup specific antibiotic resistance.</title>
        <authorList>
            <person name="Ludvigsen J."/>
            <person name="Porcellato D."/>
            <person name="Labee-Lund T.M."/>
            <person name="Amdam G.V."/>
            <person name="Rudi K."/>
        </authorList>
    </citation>
    <scope>NUCLEOTIDE SEQUENCE [LARGE SCALE GENOMIC DNA]</scope>
    <source>
        <strain evidence="3 4">A-4-12</strain>
    </source>
</reference>
<dbReference type="AlphaFoldDB" id="A0A242NS28"/>
<dbReference type="CDD" id="cd14847">
    <property type="entry name" value="DD-carboxypeptidase_like"/>
    <property type="match status" value="1"/>
</dbReference>
<dbReference type="SUPFAM" id="SSF55166">
    <property type="entry name" value="Hedgehog/DD-peptidase"/>
    <property type="match status" value="1"/>
</dbReference>
<dbReference type="PANTHER" id="PTHR34385:SF1">
    <property type="entry name" value="PEPTIDOGLYCAN L-ALANYL-D-GLUTAMATE ENDOPEPTIDASE CWLK"/>
    <property type="match status" value="1"/>
</dbReference>
<evidence type="ECO:0000313" key="4">
    <source>
        <dbReference type="Proteomes" id="UP000194968"/>
    </source>
</evidence>